<gene>
    <name evidence="3" type="ORF">Q5H93_07210</name>
</gene>
<feature type="signal peptide" evidence="1">
    <location>
        <begin position="1"/>
        <end position="22"/>
    </location>
</feature>
<dbReference type="EMBL" id="JAUQSY010000004">
    <property type="protein sequence ID" value="MDO7874514.1"/>
    <property type="molecule type" value="Genomic_DNA"/>
</dbReference>
<evidence type="ECO:0000313" key="3">
    <source>
        <dbReference type="EMBL" id="MDO7874514.1"/>
    </source>
</evidence>
<dbReference type="InterPro" id="IPR026444">
    <property type="entry name" value="Secre_tail"/>
</dbReference>
<accession>A0ABT9B8B5</accession>
<dbReference type="Pfam" id="PF18962">
    <property type="entry name" value="Por_Secre_tail"/>
    <property type="match status" value="1"/>
</dbReference>
<dbReference type="RefSeq" id="WP_305005830.1">
    <property type="nucleotide sequence ID" value="NZ_JAUQSY010000004.1"/>
</dbReference>
<evidence type="ECO:0000259" key="2">
    <source>
        <dbReference type="Pfam" id="PF18962"/>
    </source>
</evidence>
<dbReference type="Gene3D" id="2.60.120.260">
    <property type="entry name" value="Galactose-binding domain-like"/>
    <property type="match status" value="1"/>
</dbReference>
<dbReference type="Proteomes" id="UP001176429">
    <property type="component" value="Unassembled WGS sequence"/>
</dbReference>
<protein>
    <submittedName>
        <fullName evidence="3">T9SS type A sorting domain-containing protein</fullName>
    </submittedName>
</protein>
<keyword evidence="4" id="KW-1185">Reference proteome</keyword>
<keyword evidence="1" id="KW-0732">Signal</keyword>
<proteinExistence type="predicted"/>
<feature type="domain" description="Secretion system C-terminal sorting" evidence="2">
    <location>
        <begin position="589"/>
        <end position="655"/>
    </location>
</feature>
<sequence>MNTFTKLFLAGLGLAFAQQASAQILLDNFENTRLLQYPAKSGVLTENAPNPGSNAVNSSPTCASYARNAAELYDYLVVKPNGSNNAFVNSADYKTGTKRVTLKVYSPAAGIPVQFVLQNAAKVPTGYPNGNFGVFTATTTVANAWETLTFAFNGDPSTYDATVSATDVNQFTILVNPGQTVGGMYYFDDVMGPDPTTVGTPPPVTAPVPSVLLDNFDGTRHLSYTGMSGAMSTAANPAAGTANPSANVGQYVRANGQQYDYMSIIPTAAPQTFGNVADFASGTQRVTMKFYSPAAGIPLELVMQNKVKAGTGYPNGNFGVFKATTSVANAWETLTFTYTNAGGTVDPTVASIDIDQFTMLINPGVGTDGRTYYFDDFMGPDYTRGTTPPAPAVASVLLDNYQNARYLTYTGMSGALTQNAANPASSAGNNSPTVGQYVRGNGQQYDYMSLEPTAAPKQFGNVADFASGTQRVTMKFYSPAAGIPLELVMQNKVKAGTGYPNGNFGVFKATTSVANAWETLTFNFTNAAGTVDPTVTSMDVDQFTMLINPGVGTDGRTYYFDDITGPATVGYVPTAVRAITSVDAAFAPVYPNPARDVAHLPVSLAKASTVSLAVYDAMGRRVQDVLSAQQRPAGKFTADVNTAALAPGLYTCRLVVNGVVLTRPLSVQ</sequence>
<comment type="caution">
    <text evidence="3">The sequence shown here is derived from an EMBL/GenBank/DDBJ whole genome shotgun (WGS) entry which is preliminary data.</text>
</comment>
<reference evidence="3" key="1">
    <citation type="submission" date="2023-07" db="EMBL/GenBank/DDBJ databases">
        <authorList>
            <person name="Kim M.K."/>
        </authorList>
    </citation>
    <scope>NUCLEOTIDE SEQUENCE</scope>
    <source>
        <strain evidence="3">ASUV-10-1</strain>
    </source>
</reference>
<name>A0ABT9B8B5_9BACT</name>
<feature type="chain" id="PRO_5046981843" evidence="1">
    <location>
        <begin position="23"/>
        <end position="668"/>
    </location>
</feature>
<organism evidence="3 4">
    <name type="scientific">Hymenobacter aranciens</name>
    <dbReference type="NCBI Taxonomy" id="3063996"/>
    <lineage>
        <taxon>Bacteria</taxon>
        <taxon>Pseudomonadati</taxon>
        <taxon>Bacteroidota</taxon>
        <taxon>Cytophagia</taxon>
        <taxon>Cytophagales</taxon>
        <taxon>Hymenobacteraceae</taxon>
        <taxon>Hymenobacter</taxon>
    </lineage>
</organism>
<evidence type="ECO:0000256" key="1">
    <source>
        <dbReference type="SAM" id="SignalP"/>
    </source>
</evidence>
<dbReference type="NCBIfam" id="TIGR04183">
    <property type="entry name" value="Por_Secre_tail"/>
    <property type="match status" value="1"/>
</dbReference>
<evidence type="ECO:0000313" key="4">
    <source>
        <dbReference type="Proteomes" id="UP001176429"/>
    </source>
</evidence>